<organism evidence="2 3">
    <name type="scientific">Elysia marginata</name>
    <dbReference type="NCBI Taxonomy" id="1093978"/>
    <lineage>
        <taxon>Eukaryota</taxon>
        <taxon>Metazoa</taxon>
        <taxon>Spiralia</taxon>
        <taxon>Lophotrochozoa</taxon>
        <taxon>Mollusca</taxon>
        <taxon>Gastropoda</taxon>
        <taxon>Heterobranchia</taxon>
        <taxon>Euthyneura</taxon>
        <taxon>Panpulmonata</taxon>
        <taxon>Sacoglossa</taxon>
        <taxon>Placobranchoidea</taxon>
        <taxon>Plakobranchidae</taxon>
        <taxon>Elysia</taxon>
    </lineage>
</organism>
<dbReference type="PROSITE" id="PS50097">
    <property type="entry name" value="BTB"/>
    <property type="match status" value="1"/>
</dbReference>
<dbReference type="Gene3D" id="3.30.710.10">
    <property type="entry name" value="Potassium Channel Kv1.1, Chain A"/>
    <property type="match status" value="1"/>
</dbReference>
<dbReference type="InterPro" id="IPR056184">
    <property type="entry name" value="TRAF_BTBD17"/>
</dbReference>
<dbReference type="SMART" id="SM00225">
    <property type="entry name" value="BTB"/>
    <property type="match status" value="1"/>
</dbReference>
<dbReference type="Gene3D" id="1.25.40.420">
    <property type="match status" value="1"/>
</dbReference>
<dbReference type="PANTHER" id="PTHR24410:SF41">
    <property type="entry name" value="HL07962P"/>
    <property type="match status" value="1"/>
</dbReference>
<dbReference type="EMBL" id="BMAT01009082">
    <property type="protein sequence ID" value="GFR98116.1"/>
    <property type="molecule type" value="Genomic_DNA"/>
</dbReference>
<name>A0AAV4HLR8_9GAST</name>
<comment type="caution">
    <text evidence="2">The sequence shown here is derived from an EMBL/GenBank/DDBJ whole genome shotgun (WGS) entry which is preliminary data.</text>
</comment>
<dbReference type="Pfam" id="PF07707">
    <property type="entry name" value="BACK"/>
    <property type="match status" value="1"/>
</dbReference>
<dbReference type="PANTHER" id="PTHR24410">
    <property type="entry name" value="HL07962P-RELATED"/>
    <property type="match status" value="1"/>
</dbReference>
<dbReference type="InterPro" id="IPR011705">
    <property type="entry name" value="BACK"/>
</dbReference>
<feature type="domain" description="BTB" evidence="1">
    <location>
        <begin position="38"/>
        <end position="108"/>
    </location>
</feature>
<dbReference type="Pfam" id="PF00651">
    <property type="entry name" value="BTB"/>
    <property type="match status" value="1"/>
</dbReference>
<dbReference type="Pfam" id="PF23651">
    <property type="entry name" value="TRAF_BTBD17"/>
    <property type="match status" value="1"/>
</dbReference>
<dbReference type="SUPFAM" id="SSF54695">
    <property type="entry name" value="POZ domain"/>
    <property type="match status" value="1"/>
</dbReference>
<sequence>MDEPAITMGSVQNQEVLISNKCGLSARIFSLLFSKEMSDVCLQVGAYRFELHKLILSASSDVFKAMLTNQKWPEAHRQPVVLIEEPQCESVFARFIEYIYSGELYLSHSSVCPLLTLADKYNVREMIPLCRAYMLDNLDAPIRESCVLQWLEMAHLRSDTELEAAIMDFVECNFGQVIQTPDFMAADVDTVVNLLSSSRLAVHNETMLLYAAMMWLETFIESSHLSEDSIKGVFHSVLCHLRWNMLTSDEIACLKDCPVLRQFLQKYRQYCLPKLFPSYIFQTYCVNDMKFLKTTPIQFKAEKLLPDPNIIKDSKKNLCLSKISSDHDESKKYHVHPKKTSNIQKRNSKEECLPRVYINDYWCTALTISNFHAFPQYGTQTFLFSTPSMSDSYSGHTMEWEVEMCPKGVFFPPAVLIGLERDGNKLVEERSLKTVRLSVMSHSQQELPFKVEVNVLIQTSSRAEPERTFIERCISHICIFHSRNQRHNLDNIVPIEQITNYLRPERSVPSLHLTCSMAFTLYIVIKKIPYAAVT</sequence>
<accession>A0AAV4HLR8</accession>
<dbReference type="Proteomes" id="UP000762676">
    <property type="component" value="Unassembled WGS sequence"/>
</dbReference>
<dbReference type="SMART" id="SM00875">
    <property type="entry name" value="BACK"/>
    <property type="match status" value="1"/>
</dbReference>
<dbReference type="CDD" id="cd18493">
    <property type="entry name" value="BACK_BTBD17"/>
    <property type="match status" value="1"/>
</dbReference>
<reference evidence="2 3" key="1">
    <citation type="journal article" date="2021" name="Elife">
        <title>Chloroplast acquisition without the gene transfer in kleptoplastic sea slugs, Plakobranchus ocellatus.</title>
        <authorList>
            <person name="Maeda T."/>
            <person name="Takahashi S."/>
            <person name="Yoshida T."/>
            <person name="Shimamura S."/>
            <person name="Takaki Y."/>
            <person name="Nagai Y."/>
            <person name="Toyoda A."/>
            <person name="Suzuki Y."/>
            <person name="Arimoto A."/>
            <person name="Ishii H."/>
            <person name="Satoh N."/>
            <person name="Nishiyama T."/>
            <person name="Hasebe M."/>
            <person name="Maruyama T."/>
            <person name="Minagawa J."/>
            <person name="Obokata J."/>
            <person name="Shigenobu S."/>
        </authorList>
    </citation>
    <scope>NUCLEOTIDE SEQUENCE [LARGE SCALE GENOMIC DNA]</scope>
</reference>
<evidence type="ECO:0000259" key="1">
    <source>
        <dbReference type="PROSITE" id="PS50097"/>
    </source>
</evidence>
<proteinExistence type="predicted"/>
<evidence type="ECO:0000313" key="2">
    <source>
        <dbReference type="EMBL" id="GFR98116.1"/>
    </source>
</evidence>
<dbReference type="InterPro" id="IPR051481">
    <property type="entry name" value="BTB-POZ/Galectin-3-binding"/>
</dbReference>
<dbReference type="AlphaFoldDB" id="A0AAV4HLR8"/>
<keyword evidence="3" id="KW-1185">Reference proteome</keyword>
<evidence type="ECO:0000313" key="3">
    <source>
        <dbReference type="Proteomes" id="UP000762676"/>
    </source>
</evidence>
<dbReference type="InterPro" id="IPR011333">
    <property type="entry name" value="SKP1/BTB/POZ_sf"/>
</dbReference>
<protein>
    <submittedName>
        <fullName evidence="2">BTB/POZ domain-containing protein 17-like</fullName>
    </submittedName>
</protein>
<gene>
    <name evidence="2" type="ORF">ElyMa_004493200</name>
</gene>
<dbReference type="InterPro" id="IPR000210">
    <property type="entry name" value="BTB/POZ_dom"/>
</dbReference>